<dbReference type="SUPFAM" id="SSF54427">
    <property type="entry name" value="NTF2-like"/>
    <property type="match status" value="1"/>
</dbReference>
<evidence type="ECO:0000313" key="3">
    <source>
        <dbReference type="Proteomes" id="UP001152087"/>
    </source>
</evidence>
<name>A0A9W8V0H4_9HYPO</name>
<keyword evidence="3" id="KW-1185">Reference proteome</keyword>
<dbReference type="InterPro" id="IPR037401">
    <property type="entry name" value="SnoaL-like"/>
</dbReference>
<dbReference type="Pfam" id="PF12680">
    <property type="entry name" value="SnoaL_2"/>
    <property type="match status" value="1"/>
</dbReference>
<feature type="domain" description="SnoaL-like" evidence="1">
    <location>
        <begin position="7"/>
        <end position="114"/>
    </location>
</feature>
<gene>
    <name evidence="2" type="ORF">NW755_008636</name>
</gene>
<dbReference type="Proteomes" id="UP001152087">
    <property type="component" value="Unassembled WGS sequence"/>
</dbReference>
<dbReference type="AlphaFoldDB" id="A0A9W8V0H4"/>
<evidence type="ECO:0000313" key="2">
    <source>
        <dbReference type="EMBL" id="KAJ4185192.1"/>
    </source>
</evidence>
<accession>A0A9W8V0H4</accession>
<protein>
    <recommendedName>
        <fullName evidence="1">SnoaL-like domain-containing protein</fullName>
    </recommendedName>
</protein>
<dbReference type="PANTHER" id="PTHR41252:SF1">
    <property type="entry name" value="BLR2505 PROTEIN"/>
    <property type="match status" value="1"/>
</dbReference>
<dbReference type="InterPro" id="IPR032710">
    <property type="entry name" value="NTF2-like_dom_sf"/>
</dbReference>
<evidence type="ECO:0000259" key="1">
    <source>
        <dbReference type="Pfam" id="PF12680"/>
    </source>
</evidence>
<proteinExistence type="predicted"/>
<reference evidence="2" key="1">
    <citation type="submission" date="2022-09" db="EMBL/GenBank/DDBJ databases">
        <title>Fusarium specimens isolated from Avocado Roots.</title>
        <authorList>
            <person name="Stajich J."/>
            <person name="Roper C."/>
            <person name="Heimlech-Rivalta G."/>
        </authorList>
    </citation>
    <scope>NUCLEOTIDE SEQUENCE</scope>
    <source>
        <strain evidence="2">A02</strain>
    </source>
</reference>
<dbReference type="PANTHER" id="PTHR41252">
    <property type="entry name" value="BLR2505 PROTEIN"/>
    <property type="match status" value="1"/>
</dbReference>
<dbReference type="Gene3D" id="3.10.450.50">
    <property type="match status" value="1"/>
</dbReference>
<organism evidence="2 3">
    <name type="scientific">Fusarium falciforme</name>
    <dbReference type="NCBI Taxonomy" id="195108"/>
    <lineage>
        <taxon>Eukaryota</taxon>
        <taxon>Fungi</taxon>
        <taxon>Dikarya</taxon>
        <taxon>Ascomycota</taxon>
        <taxon>Pezizomycotina</taxon>
        <taxon>Sordariomycetes</taxon>
        <taxon>Hypocreomycetidae</taxon>
        <taxon>Hypocreales</taxon>
        <taxon>Nectriaceae</taxon>
        <taxon>Fusarium</taxon>
        <taxon>Fusarium solani species complex</taxon>
    </lineage>
</organism>
<sequence>MITAEHVRAVFDPIGRGDMASFFLNIEPDVDWTVKGAHCKISGHYNSLDEFHEGTRPLTSLWDGPLHLVVQNIIIEGNQAAVELKVADTKMKSGDPFPNEYTWVVGFNDKGKIATVRAYMDTDLVTRVIEKNS</sequence>
<dbReference type="EMBL" id="JAOQAV010000024">
    <property type="protein sequence ID" value="KAJ4185192.1"/>
    <property type="molecule type" value="Genomic_DNA"/>
</dbReference>
<comment type="caution">
    <text evidence="2">The sequence shown here is derived from an EMBL/GenBank/DDBJ whole genome shotgun (WGS) entry which is preliminary data.</text>
</comment>